<feature type="domain" description="Cadherin" evidence="20">
    <location>
        <begin position="1605"/>
        <end position="1716"/>
    </location>
</feature>
<dbReference type="FunFam" id="2.60.40.60:FF:000061">
    <property type="entry name" value="FAT atypical cadherin 3"/>
    <property type="match status" value="2"/>
</dbReference>
<dbReference type="FunFam" id="2.60.40.60:FF:000397">
    <property type="entry name" value="Fat-like cadherin-related tumor suppressor homolog"/>
    <property type="match status" value="1"/>
</dbReference>
<dbReference type="GO" id="GO:0007010">
    <property type="term" value="P:cytoskeleton organization"/>
    <property type="evidence" value="ECO:0007669"/>
    <property type="project" value="UniProtKB-ARBA"/>
</dbReference>
<feature type="domain" description="EGF-like" evidence="19">
    <location>
        <begin position="4465"/>
        <end position="4502"/>
    </location>
</feature>
<dbReference type="FunFam" id="2.60.40.60:FF:000100">
    <property type="entry name" value="protocadherin Fat 2"/>
    <property type="match status" value="1"/>
</dbReference>
<evidence type="ECO:0000256" key="4">
    <source>
        <dbReference type="ARBA" id="ARBA00022692"/>
    </source>
</evidence>
<feature type="domain" description="EGF-like" evidence="19">
    <location>
        <begin position="4540"/>
        <end position="4576"/>
    </location>
</feature>
<dbReference type="VEuPathDB" id="VectorBase:CSON005490"/>
<keyword evidence="7 13" id="KW-0106">Calcium</keyword>
<dbReference type="InterPro" id="IPR015919">
    <property type="entry name" value="Cadherin-like_sf"/>
</dbReference>
<feature type="domain" description="Cadherin" evidence="20">
    <location>
        <begin position="3699"/>
        <end position="3803"/>
    </location>
</feature>
<dbReference type="CDD" id="cd00054">
    <property type="entry name" value="EGF_CA"/>
    <property type="match status" value="5"/>
</dbReference>
<feature type="domain" description="Cadherin" evidence="20">
    <location>
        <begin position="2970"/>
        <end position="3077"/>
    </location>
</feature>
<evidence type="ECO:0000256" key="17">
    <source>
        <dbReference type="SAM" id="SignalP"/>
    </source>
</evidence>
<feature type="domain" description="EGF-like" evidence="19">
    <location>
        <begin position="4426"/>
        <end position="4463"/>
    </location>
</feature>
<evidence type="ECO:0000256" key="12">
    <source>
        <dbReference type="ARBA" id="ARBA00023180"/>
    </source>
</evidence>
<feature type="domain" description="Cadherin" evidence="20">
    <location>
        <begin position="3923"/>
        <end position="4023"/>
    </location>
</feature>
<evidence type="ECO:0000256" key="7">
    <source>
        <dbReference type="ARBA" id="ARBA00022837"/>
    </source>
</evidence>
<dbReference type="FunFam" id="2.60.40.60:FF:000113">
    <property type="entry name" value="Cadherin-related family member 1"/>
    <property type="match status" value="1"/>
</dbReference>
<keyword evidence="10 16" id="KW-0472">Membrane</keyword>
<keyword evidence="2" id="KW-1003">Cell membrane</keyword>
<dbReference type="FunFam" id="2.60.40.60:FF:000015">
    <property type="entry name" value="FAT atypical cadherin 1"/>
    <property type="match status" value="1"/>
</dbReference>
<feature type="signal peptide" evidence="17">
    <location>
        <begin position="1"/>
        <end position="29"/>
    </location>
</feature>
<evidence type="ECO:0000259" key="20">
    <source>
        <dbReference type="PROSITE" id="PS50268"/>
    </source>
</evidence>
<dbReference type="EMBL" id="UFQT01000216">
    <property type="protein sequence ID" value="SSX21840.1"/>
    <property type="molecule type" value="Genomic_DNA"/>
</dbReference>
<gene>
    <name evidence="21" type="primary">CSON005490</name>
</gene>
<feature type="domain" description="Cadherin" evidence="20">
    <location>
        <begin position="2657"/>
        <end position="2764"/>
    </location>
</feature>
<dbReference type="InterPro" id="IPR018097">
    <property type="entry name" value="EGF_Ca-bd_CS"/>
</dbReference>
<keyword evidence="12" id="KW-0325">Glycoprotein</keyword>
<feature type="domain" description="Cadherin" evidence="20">
    <location>
        <begin position="2555"/>
        <end position="2656"/>
    </location>
</feature>
<dbReference type="InterPro" id="IPR000152">
    <property type="entry name" value="EGF-type_Asp/Asn_hydroxyl_site"/>
</dbReference>
<evidence type="ECO:0000256" key="16">
    <source>
        <dbReference type="SAM" id="Phobius"/>
    </source>
</evidence>
<feature type="domain" description="Cadherin" evidence="20">
    <location>
        <begin position="3594"/>
        <end position="3698"/>
    </location>
</feature>
<dbReference type="PANTHER" id="PTHR24026:SF126">
    <property type="entry name" value="PROTOCADHERIN FAT 4"/>
    <property type="match status" value="1"/>
</dbReference>
<dbReference type="EMBL" id="UFQS01000216">
    <property type="protein sequence ID" value="SSX01460.1"/>
    <property type="molecule type" value="Genomic_DNA"/>
</dbReference>
<evidence type="ECO:0000313" key="21">
    <source>
        <dbReference type="EMBL" id="SSX01460.1"/>
    </source>
</evidence>
<feature type="region of interest" description="Disordered" evidence="15">
    <location>
        <begin position="5033"/>
        <end position="5076"/>
    </location>
</feature>
<dbReference type="GO" id="GO:0048565">
    <property type="term" value="P:digestive tract development"/>
    <property type="evidence" value="ECO:0007669"/>
    <property type="project" value="UniProtKB-ARBA"/>
</dbReference>
<feature type="disulfide bond" evidence="14">
    <location>
        <begin position="4188"/>
        <end position="4205"/>
    </location>
</feature>
<evidence type="ECO:0000259" key="19">
    <source>
        <dbReference type="PROSITE" id="PS50026"/>
    </source>
</evidence>
<dbReference type="InterPro" id="IPR001881">
    <property type="entry name" value="EGF-like_Ca-bd_dom"/>
</dbReference>
<feature type="compositionally biased region" description="Low complexity" evidence="15">
    <location>
        <begin position="5037"/>
        <end position="5066"/>
    </location>
</feature>
<dbReference type="Pfam" id="PF02210">
    <property type="entry name" value="Laminin_G_2"/>
    <property type="match status" value="1"/>
</dbReference>
<evidence type="ECO:0000256" key="2">
    <source>
        <dbReference type="ARBA" id="ARBA00022475"/>
    </source>
</evidence>
<dbReference type="FunFam" id="2.60.40.60:FF:000024">
    <property type="entry name" value="FAT atypical cadherin 3"/>
    <property type="match status" value="3"/>
</dbReference>
<feature type="compositionally biased region" description="Low complexity" evidence="15">
    <location>
        <begin position="334"/>
        <end position="345"/>
    </location>
</feature>
<feature type="domain" description="Cadherin" evidence="20">
    <location>
        <begin position="355"/>
        <end position="477"/>
    </location>
</feature>
<feature type="compositionally biased region" description="Polar residues" evidence="15">
    <location>
        <begin position="312"/>
        <end position="329"/>
    </location>
</feature>
<feature type="domain" description="Cadherin" evidence="20">
    <location>
        <begin position="596"/>
        <end position="697"/>
    </location>
</feature>
<dbReference type="FunFam" id="2.60.40.60:FF:000013">
    <property type="entry name" value="Cadherin EGF LAG seven-pass G-type receptor"/>
    <property type="match status" value="3"/>
</dbReference>
<accession>A0A336KKB1</accession>
<evidence type="ECO:0000256" key="15">
    <source>
        <dbReference type="SAM" id="MobiDB-lite"/>
    </source>
</evidence>
<evidence type="ECO:0000256" key="8">
    <source>
        <dbReference type="ARBA" id="ARBA00022889"/>
    </source>
</evidence>
<dbReference type="CDD" id="cd11304">
    <property type="entry name" value="Cadherin_repeat"/>
    <property type="match status" value="36"/>
</dbReference>
<evidence type="ECO:0000256" key="11">
    <source>
        <dbReference type="ARBA" id="ARBA00023157"/>
    </source>
</evidence>
<feature type="domain" description="Cadherin" evidence="20">
    <location>
        <begin position="478"/>
        <end position="588"/>
    </location>
</feature>
<keyword evidence="6" id="KW-0677">Repeat</keyword>
<dbReference type="GO" id="GO:0007431">
    <property type="term" value="P:salivary gland development"/>
    <property type="evidence" value="ECO:0007669"/>
    <property type="project" value="UniProtKB-ARBA"/>
</dbReference>
<dbReference type="InterPro" id="IPR020894">
    <property type="entry name" value="Cadherin_CS"/>
</dbReference>
<dbReference type="FunFam" id="2.60.40.60:FF:000041">
    <property type="entry name" value="FAT atypical cadherin 1"/>
    <property type="match status" value="1"/>
</dbReference>
<dbReference type="PROSITE" id="PS50025">
    <property type="entry name" value="LAM_G_DOMAIN"/>
    <property type="match status" value="1"/>
</dbReference>
<evidence type="ECO:0000256" key="10">
    <source>
        <dbReference type="ARBA" id="ARBA00023136"/>
    </source>
</evidence>
<dbReference type="InterPro" id="IPR013320">
    <property type="entry name" value="ConA-like_dom_sf"/>
</dbReference>
<evidence type="ECO:0000256" key="13">
    <source>
        <dbReference type="PROSITE-ProRule" id="PRU00043"/>
    </source>
</evidence>
<dbReference type="PROSITE" id="PS01186">
    <property type="entry name" value="EGF_2"/>
    <property type="match status" value="1"/>
</dbReference>
<feature type="chain" id="PRO_5036062066" evidence="17">
    <location>
        <begin position="30"/>
        <end position="5102"/>
    </location>
</feature>
<feature type="disulfide bond" evidence="14">
    <location>
        <begin position="4453"/>
        <end position="4462"/>
    </location>
</feature>
<dbReference type="PROSITE" id="PS00010">
    <property type="entry name" value="ASX_HYDROXYL"/>
    <property type="match status" value="1"/>
</dbReference>
<dbReference type="SUPFAM" id="SSF49899">
    <property type="entry name" value="Concanavalin A-like lectins/glucanases"/>
    <property type="match status" value="1"/>
</dbReference>
<dbReference type="FunFam" id="2.60.40.60:FF:000051">
    <property type="entry name" value="FAT atypical cadherin 1"/>
    <property type="match status" value="1"/>
</dbReference>
<feature type="region of interest" description="Disordered" evidence="15">
    <location>
        <begin position="4754"/>
        <end position="4776"/>
    </location>
</feature>
<dbReference type="FunFam" id="2.60.40.60:FF:000033">
    <property type="entry name" value="FAT atypical cadherin 1"/>
    <property type="match status" value="3"/>
</dbReference>
<dbReference type="FunFam" id="2.60.40.60:FF:000080">
    <property type="entry name" value="FAT atypical cadherin 1"/>
    <property type="match status" value="1"/>
</dbReference>
<dbReference type="FunFam" id="2.60.40.60:FF:000026">
    <property type="entry name" value="FAT atypical cadherin 1"/>
    <property type="match status" value="2"/>
</dbReference>
<dbReference type="PROSITE" id="PS00022">
    <property type="entry name" value="EGF_1"/>
    <property type="match status" value="4"/>
</dbReference>
<keyword evidence="3 14" id="KW-0245">EGF-like domain</keyword>
<feature type="domain" description="Cadherin" evidence="20">
    <location>
        <begin position="3078"/>
        <end position="3177"/>
    </location>
</feature>
<feature type="region of interest" description="Disordered" evidence="15">
    <location>
        <begin position="4819"/>
        <end position="4912"/>
    </location>
</feature>
<feature type="compositionally biased region" description="Low complexity" evidence="15">
    <location>
        <begin position="76"/>
        <end position="98"/>
    </location>
</feature>
<feature type="domain" description="Cadherin" evidence="20">
    <location>
        <begin position="1179"/>
        <end position="1285"/>
    </location>
</feature>
<feature type="domain" description="Cadherin" evidence="20">
    <location>
        <begin position="1816"/>
        <end position="1921"/>
    </location>
</feature>
<dbReference type="PROSITE" id="PS00232">
    <property type="entry name" value="CADHERIN_1"/>
    <property type="match status" value="15"/>
</dbReference>
<dbReference type="FunFam" id="2.60.40.60:FF:000084">
    <property type="entry name" value="FAT atypical cadherin 3"/>
    <property type="match status" value="1"/>
</dbReference>
<feature type="region of interest" description="Disordered" evidence="15">
    <location>
        <begin position="312"/>
        <end position="345"/>
    </location>
</feature>
<evidence type="ECO:0000256" key="1">
    <source>
        <dbReference type="ARBA" id="ARBA00004251"/>
    </source>
</evidence>
<feature type="domain" description="EGF-like" evidence="19">
    <location>
        <begin position="4503"/>
        <end position="4538"/>
    </location>
</feature>
<feature type="domain" description="Cadherin" evidence="20">
    <location>
        <begin position="2867"/>
        <end position="2969"/>
    </location>
</feature>
<feature type="domain" description="Cadherin" evidence="20">
    <location>
        <begin position="1499"/>
        <end position="1604"/>
    </location>
</feature>
<dbReference type="GO" id="GO:0007297">
    <property type="term" value="P:follicle cell of egg chamber migration"/>
    <property type="evidence" value="ECO:0007669"/>
    <property type="project" value="UniProtKB-ARBA"/>
</dbReference>
<dbReference type="FunFam" id="2.60.40.60:FF:000066">
    <property type="entry name" value="FAT atypical cadherin 1"/>
    <property type="match status" value="1"/>
</dbReference>
<feature type="domain" description="Cadherin" evidence="20">
    <location>
        <begin position="2454"/>
        <end position="2554"/>
    </location>
</feature>
<proteinExistence type="predicted"/>
<dbReference type="GO" id="GO:0008104">
    <property type="term" value="P:intracellular protein localization"/>
    <property type="evidence" value="ECO:0007669"/>
    <property type="project" value="UniProtKB-ARBA"/>
</dbReference>
<dbReference type="Pfam" id="PF00028">
    <property type="entry name" value="Cadherin"/>
    <property type="match status" value="32"/>
</dbReference>
<dbReference type="FunFam" id="2.60.40.60:FF:000064">
    <property type="entry name" value="FAT atypical cadherin 1"/>
    <property type="match status" value="2"/>
</dbReference>
<dbReference type="FunFam" id="2.60.40.60:FF:000039">
    <property type="entry name" value="FAT atypical cadherin 3"/>
    <property type="match status" value="1"/>
</dbReference>
<feature type="compositionally biased region" description="Polar residues" evidence="15">
    <location>
        <begin position="4950"/>
        <end position="4960"/>
    </location>
</feature>
<protein>
    <submittedName>
        <fullName evidence="21">CSON005490 protein</fullName>
    </submittedName>
</protein>
<dbReference type="GO" id="GO:0007156">
    <property type="term" value="P:homophilic cell adhesion via plasma membrane adhesion molecules"/>
    <property type="evidence" value="ECO:0007669"/>
    <property type="project" value="InterPro"/>
</dbReference>
<feature type="domain" description="Cadherin" evidence="20">
    <location>
        <begin position="1286"/>
        <end position="1393"/>
    </location>
</feature>
<dbReference type="GO" id="GO:0007163">
    <property type="term" value="P:establishment or maintenance of cell polarity"/>
    <property type="evidence" value="ECO:0007669"/>
    <property type="project" value="UniProtKB-ARBA"/>
</dbReference>
<feature type="domain" description="Cadherin" evidence="20">
    <location>
        <begin position="2250"/>
        <end position="2353"/>
    </location>
</feature>
<feature type="region of interest" description="Disordered" evidence="15">
    <location>
        <begin position="4935"/>
        <end position="5002"/>
    </location>
</feature>
<feature type="domain" description="Cadherin" evidence="20">
    <location>
        <begin position="3178"/>
        <end position="3284"/>
    </location>
</feature>
<feature type="transmembrane region" description="Helical" evidence="16">
    <location>
        <begin position="4595"/>
        <end position="4614"/>
    </location>
</feature>
<feature type="domain" description="Cadherin" evidence="20">
    <location>
        <begin position="1402"/>
        <end position="1498"/>
    </location>
</feature>
<dbReference type="PROSITE" id="PS01187">
    <property type="entry name" value="EGF_CA"/>
    <property type="match status" value="1"/>
</dbReference>
<dbReference type="PROSITE" id="PS50268">
    <property type="entry name" value="CADHERIN_2"/>
    <property type="match status" value="35"/>
</dbReference>
<dbReference type="FunFam" id="2.60.40.60:FF:000058">
    <property type="entry name" value="FAT atypical cadherin 3"/>
    <property type="match status" value="1"/>
</dbReference>
<evidence type="ECO:0000256" key="5">
    <source>
        <dbReference type="ARBA" id="ARBA00022729"/>
    </source>
</evidence>
<feature type="domain" description="EGF-like" evidence="19">
    <location>
        <begin position="4179"/>
        <end position="4217"/>
    </location>
</feature>
<feature type="disulfide bond" evidence="14">
    <location>
        <begin position="4492"/>
        <end position="4501"/>
    </location>
</feature>
<dbReference type="SUPFAM" id="SSF49313">
    <property type="entry name" value="Cadherin-like"/>
    <property type="match status" value="36"/>
</dbReference>
<feature type="domain" description="Cadherin" evidence="20">
    <location>
        <begin position="2033"/>
        <end position="2124"/>
    </location>
</feature>
<dbReference type="FunFam" id="2.60.120.200:FF:000250">
    <property type="entry name" value="Fat-like cadherin-related tumor suppressor homolog"/>
    <property type="match status" value="1"/>
</dbReference>
<feature type="domain" description="Cadherin" evidence="20">
    <location>
        <begin position="3285"/>
        <end position="3385"/>
    </location>
</feature>
<name>A0A336KKB1_CULSO</name>
<feature type="disulfide bond" evidence="14">
    <location>
        <begin position="4566"/>
        <end position="4575"/>
    </location>
</feature>
<feature type="domain" description="Cadherin" evidence="20">
    <location>
        <begin position="2349"/>
        <end position="2453"/>
    </location>
</feature>
<dbReference type="PANTHER" id="PTHR24026">
    <property type="entry name" value="FAT ATYPICAL CADHERIN-RELATED"/>
    <property type="match status" value="1"/>
</dbReference>
<feature type="domain" description="Cadherin" evidence="20">
    <location>
        <begin position="231"/>
        <end position="327"/>
    </location>
</feature>
<feature type="domain" description="Cadherin" evidence="20">
    <location>
        <begin position="805"/>
        <end position="910"/>
    </location>
</feature>
<dbReference type="PROSITE" id="PS50026">
    <property type="entry name" value="EGF_3"/>
    <property type="match status" value="5"/>
</dbReference>
<feature type="region of interest" description="Disordered" evidence="15">
    <location>
        <begin position="74"/>
        <end position="98"/>
    </location>
</feature>
<dbReference type="GO" id="GO:0035239">
    <property type="term" value="P:tube morphogenesis"/>
    <property type="evidence" value="ECO:0007669"/>
    <property type="project" value="UniProtKB-ARBA"/>
</dbReference>
<organism evidence="21">
    <name type="scientific">Culicoides sonorensis</name>
    <name type="common">Biting midge</name>
    <dbReference type="NCBI Taxonomy" id="179676"/>
    <lineage>
        <taxon>Eukaryota</taxon>
        <taxon>Metazoa</taxon>
        <taxon>Ecdysozoa</taxon>
        <taxon>Arthropoda</taxon>
        <taxon>Hexapoda</taxon>
        <taxon>Insecta</taxon>
        <taxon>Pterygota</taxon>
        <taxon>Neoptera</taxon>
        <taxon>Endopterygota</taxon>
        <taxon>Diptera</taxon>
        <taxon>Nematocera</taxon>
        <taxon>Chironomoidea</taxon>
        <taxon>Ceratopogonidae</taxon>
        <taxon>Ceratopogoninae</taxon>
        <taxon>Culicoides</taxon>
        <taxon>Monoculicoides</taxon>
    </lineage>
</organism>
<dbReference type="GO" id="GO:0050839">
    <property type="term" value="F:cell adhesion molecule binding"/>
    <property type="evidence" value="ECO:0007669"/>
    <property type="project" value="UniProtKB-ARBA"/>
</dbReference>
<dbReference type="Gene3D" id="2.10.25.10">
    <property type="entry name" value="Laminin"/>
    <property type="match status" value="6"/>
</dbReference>
<evidence type="ECO:0000256" key="14">
    <source>
        <dbReference type="PROSITE-ProRule" id="PRU00076"/>
    </source>
</evidence>
<evidence type="ECO:0000313" key="22">
    <source>
        <dbReference type="EMBL" id="SSX21840.1"/>
    </source>
</evidence>
<feature type="disulfide bond" evidence="14">
    <location>
        <begin position="4207"/>
        <end position="4216"/>
    </location>
</feature>
<dbReference type="FunFam" id="2.60.40.60:FF:000059">
    <property type="entry name" value="FAT atypical cadherin 3"/>
    <property type="match status" value="1"/>
</dbReference>
<keyword evidence="11 14" id="KW-1015">Disulfide bond</keyword>
<evidence type="ECO:0000256" key="9">
    <source>
        <dbReference type="ARBA" id="ARBA00022989"/>
    </source>
</evidence>
<dbReference type="PRINTS" id="PR00205">
    <property type="entry name" value="CADHERIN"/>
</dbReference>
<reference evidence="22" key="2">
    <citation type="submission" date="2018-07" db="EMBL/GenBank/DDBJ databases">
        <authorList>
            <person name="Quirk P.G."/>
            <person name="Krulwich T.A."/>
        </authorList>
    </citation>
    <scope>NUCLEOTIDE SEQUENCE</scope>
</reference>
<dbReference type="SMART" id="SM00112">
    <property type="entry name" value="CA"/>
    <property type="match status" value="36"/>
</dbReference>
<dbReference type="InterPro" id="IPR002126">
    <property type="entry name" value="Cadherin-like_dom"/>
</dbReference>
<evidence type="ECO:0000256" key="3">
    <source>
        <dbReference type="ARBA" id="ARBA00022536"/>
    </source>
</evidence>
<dbReference type="SMART" id="SM00179">
    <property type="entry name" value="EGF_CA"/>
    <property type="match status" value="4"/>
</dbReference>
<feature type="domain" description="Cadherin" evidence="20">
    <location>
        <begin position="3804"/>
        <end position="3908"/>
    </location>
</feature>
<comment type="subcellular location">
    <subcellularLocation>
        <location evidence="1">Cell membrane</location>
        <topology evidence="1">Single-pass type I membrane protein</topology>
    </subcellularLocation>
</comment>
<comment type="caution">
    <text evidence="14">Lacks conserved residue(s) required for the propagation of feature annotation.</text>
</comment>
<dbReference type="FunFam" id="2.10.25.10:FF:000682">
    <property type="entry name" value="Fat-like cadherin-related tumor suppressor homolog"/>
    <property type="match status" value="1"/>
</dbReference>
<keyword evidence="4 16" id="KW-0812">Transmembrane</keyword>
<feature type="domain" description="Cadherin" evidence="20">
    <location>
        <begin position="1717"/>
        <end position="1815"/>
    </location>
</feature>
<keyword evidence="5 17" id="KW-0732">Signal</keyword>
<reference evidence="21" key="1">
    <citation type="submission" date="2018-04" db="EMBL/GenBank/DDBJ databases">
        <authorList>
            <person name="Go L.Y."/>
            <person name="Mitchell J.A."/>
        </authorList>
    </citation>
    <scope>NUCLEOTIDE SEQUENCE</scope>
    <source>
        <tissue evidence="21">Whole organism</tissue>
    </source>
</reference>
<dbReference type="FunFam" id="2.60.40.60:FF:000037">
    <property type="entry name" value="FAT atypical cadherin 1"/>
    <property type="match status" value="1"/>
</dbReference>
<dbReference type="SMART" id="SM00181">
    <property type="entry name" value="EGF"/>
    <property type="match status" value="6"/>
</dbReference>
<dbReference type="GO" id="GO:0005509">
    <property type="term" value="F:calcium ion binding"/>
    <property type="evidence" value="ECO:0007669"/>
    <property type="project" value="UniProtKB-UniRule"/>
</dbReference>
<keyword evidence="8" id="KW-0130">Cell adhesion</keyword>
<dbReference type="Gene3D" id="2.60.120.200">
    <property type="match status" value="1"/>
</dbReference>
<feature type="domain" description="Cadherin" evidence="20">
    <location>
        <begin position="1074"/>
        <end position="1178"/>
    </location>
</feature>
<dbReference type="GO" id="GO:0007424">
    <property type="term" value="P:open tracheal system development"/>
    <property type="evidence" value="ECO:0007669"/>
    <property type="project" value="UniProtKB-ARBA"/>
</dbReference>
<dbReference type="GO" id="GO:0048589">
    <property type="term" value="P:developmental growth"/>
    <property type="evidence" value="ECO:0007669"/>
    <property type="project" value="UniProtKB-ARBA"/>
</dbReference>
<evidence type="ECO:0000256" key="6">
    <source>
        <dbReference type="ARBA" id="ARBA00022737"/>
    </source>
</evidence>
<dbReference type="Gene3D" id="2.60.40.60">
    <property type="entry name" value="Cadherins"/>
    <property type="match status" value="36"/>
</dbReference>
<dbReference type="SMART" id="SM00282">
    <property type="entry name" value="LamG"/>
    <property type="match status" value="1"/>
</dbReference>
<dbReference type="GO" id="GO:0098858">
    <property type="term" value="C:actin-based cell projection"/>
    <property type="evidence" value="ECO:0007669"/>
    <property type="project" value="UniProtKB-ARBA"/>
</dbReference>
<dbReference type="SUPFAM" id="SSF57196">
    <property type="entry name" value="EGF/Laminin"/>
    <property type="match status" value="5"/>
</dbReference>
<dbReference type="GO" id="GO:0005886">
    <property type="term" value="C:plasma membrane"/>
    <property type="evidence" value="ECO:0007669"/>
    <property type="project" value="UniProtKB-SubCell"/>
</dbReference>
<dbReference type="Pfam" id="PF00008">
    <property type="entry name" value="EGF"/>
    <property type="match status" value="1"/>
</dbReference>
<sequence>MARLAGGVSHRVQFLTLLIIHSVIVVGQSASQNDKLDTPPNAILSSKQSSSSSLSIQLLNNNILTENSSPLFLSDQPQVNKKQQQKSSSVTSTTPSTPTSIPYQFQFAHSSYNVSIPENSVGKTNAIQPPNEDRMGIYITDELSDVKYRIVGGDKDKIFKAEERIVGDFAFLVLRTRTGNVVLNREKDDHYKLNVRATGTKRVGKTKLSYEADTIVHVRVQDTNDLSPLFYPTDYAITIPEDTPLHKSILRVIAEDADLGINGEIYYSLLDETEQFSVHPTSGVITLTRPLKFAERSVHELTVIANDRGRSSTTTVNRINQANQPQVNKKQQKSSSVASTTPSTPTSIPYQFQFAHSSYNVFIPENSVGKTNAIQPPNEDRMGIYITDELSDVKYRIVGGDKDKIFKAEERIVGDFAFLVLRTRTGNVVLNREKDDHYKLNVRATGTKRVGKTKLSYEADTLVHVRVQDTNDLSPLFYPTDYAITIPEDTPLHKSILRVIAEDADLGINGEIYYSLLDETEQFSVHPTSGVITLTRPLKFAERSVHELTVIANDRGRSSTTTVNRINQASKAKVKIKVKQVNLFAPEIYVQALPDILENSNANIYGIVRVNDKDGGVHGQIRSLDIVDGDPDGHFRIRPTPKAGEYVIEVHRLLDRESAPTGYNLTLRAIDRGLPPKQSYKVIPVHLTDVNDNAPVFNREIYEVSVPETSPPNTPVIRLKVTDRDEGKNAQVFLEIVGGNEGGEFKVNPDTGMLYTAMPLDYESKRFYTLTVSAIDQGNAGTRKQSSAKVKINIEDTNDNDPIFQKTNLTIWIDENEPAGSPVTIVTARDNDAGENAYISYSIANLNDVPFDIDHFSGSVRTSKLLDYESMRREYKLKVRASDWGLPYRRQTEMQLTIILRDVNDNRPQFERVDCVGHLPRFLPIGTEVLTLSAIDFDQGNIISYRSVSGNEDGCFNLDSTTGSLTIGCDLADVGSNTRDINVTATDGTHFADTMHIQIILLGNKQIPFGGSKKSTPEDGSLFECRDTGVARRLTETMAASERNNMPGKEPTASDDFIMMPSRYGQNIHAPEFVDLPLEVRVNETVPLGTTITWIKARDRDLGYNGKLVFGISGGDNDSVFRIDPETGELKIIGYLDREREDEYLLNITVYDLGKPQKSVSRVLPITVLDENDNAPKFEKTLASFRVTETALNNTIIFRLNATDRDLGENGRVSYSLITDTKDFRVDPETGILTVSGQLDREKQEIYELKIRATDHGAVGDKPSLYSDALVRITIDDINDNAPEFALNDYSVRIREDVPKGTVVLVVTATDLDTGPGGEVMYSFGENGDGEGNFKIDKQSGTIRTAKLLDYEERQIHSLVVKAIDKGMPSLSSETNVIVEIIDVNENRFAPQFEDFVLIGKVLENQPPGTHVMTTIAKDGDTPGPDSRVTYSIKGGDGLGIFTIDNEGTIRTMAVLDLESKSHYWLTVCAQDQAVVPLHSCVQVFIQVENENDNVPLTDEACYYPSVPESSPAGTKVIQLEAFDNDIDPLQKLTYRITSGNPEGFFAINSTSGLITTTPRKLDRENQAEHILEVTIMDNGIPHLTSTTRVVIEVEDVNDHAPEFDQKFYKVQIPASAKIDQALFQVLAMDRDTGENGRITYSIKSGRGKAKFRIDSETGVIYAAKTFVGVLPDGEPEQYDFQVRAEDNGTPKKSQSTRVNVWVRPISEESEHAPVVTTPNQHVEVTESDVPGYLVTLIQATDEDNDQLWYDITAGDDRNEFYIGRDNGNILLAKQLDWELQKEYNLTISVTDSINTVYTQLFVTVLDINDHRPEFSQPLYQVDISENIEEGAEILKLYAVDIDEDKKLFYTLHAARDPASLKLFRVDSVSGSVVTTQKLDRELIAEHILIVIVKDQGTPAKRNYAKVIITVHDHNDHAPEFTAKIVQGKVFETAAIGSSIVQIYATDRDAGDNARITYTIVSGNIGNVFNIDPNMGVISVAKELDMTALSEYMLQVKATDHGKPPLSSQIPVHIMVNMADNASPRFLVNDPAAEIYENVPIGTYVAQVEARSTSSLLFEIVDGNTNDRFFINPSTGIVTTKDTLDYETYKFYNMTIRATNMASASATCNVIVHILDVNDNAPYFEQEIYRGEVLESAQIGSLIATVYKGRVNSLTNSTAGPLVIKAYDDDSGHNAWLHYDIVELLPRKYFHIDSTTGAIKTVMYLDHEKIPFFNFHVKVTDMGKPSLSSDTTARVEITVKDVNDCAPQFSQKEYNVTLLLPTYVNVAVLQVNATDQDSTNTTLRYDIIEGNRDEAFAIDALTGVITTRDVEKIEAFYKLHIRVSDGKFSKVAYVNINVETSENSGLIFQKPIYEASIFENSTKIINVVVVNVLGANLNEHIEFRILNPTDMFRIGLTSGAIQTTGKRFDRETLDNYELIVEARSQMPDREKPRVAHVIVNVTIQDINDNCPQFVNLPYYAVVSVDDPKGSVITKVHAIDLDAYDNGEVRYEMKKGHGELFKVDRKSGEISLKQMLEGHNRDYELTIAAYDGGIQPCSTDVNVHVKVIDKSMPVFNKQFYSDTVPENIELHSPLSVAIQAESPLGRKLIYSIVKGNELEEFAVDFNTGAIYVVDELDYETKQNYELIIRATDSVSGVSAEVPVSVTVQDVNDCPPEIEKDMYNVSVSETTSRFASPILQVVAHDNDTGINQMITYSLQTDTKNSSDFFHIDPSDGIIYLKKQLDHERLPAHHFTVIASDKGVPSLSSTAHVWVTVLDMNDNPPKFEQPSYSCGLSEHATRGQFVTVVSASDPDYIDHDKLTYTIAQGNDQQTYNIDAKTGIITLTNMQNFADKRQTILNVSVTDGVYTSFTRVKINILPANLHNPKFNHMVYDVKVNENQLSGRLVLTVKAEDEDFGDYGKITYAIFSDEMQEFFAIDKEKGEIVTKVKLDREFKKLYEIPIIATDGGGRSGFTIVKVHIGDENDNEPEFQLREYKASIHGNLTINTTFLKLKATDLDDNQNAAIKYTIYDSQNKGVKELFGINENTGGIFLIKDAAEFENQMYQFFVRAYDGGNPSLHKDVPVEVFIMSPSDVAPVFEKKEKQLFLSEHSPPGTIIAKLHLINNLTIKYSILSGDIEDPQFSINDGGELRLAKTLDRETKDHHLIAILAETDASPSLTAVTEIILQVQDENDNAPIFESNPYSLSLAENIEKGTSIMKISARDADSGSNGDIRYSISNEAGEVINIFDIDAYTGWVTTLVPLDKEKRGDYKFQIIGTDNGQPKHSSRTNVIIRLKDYNDCPPVFKESHYYANVSEEALPGTVVTQIATTDKDLDLTTPTEYYIISGDPLSQFQIRHTGEVYVVKSLDRESIPSYDLGVIVTDGKFTAMTNITIKVLDANDNPPYCLKYRYRKTISEGINPGTFILQLEAVDFDEPENSRLRYYLTGTGAEEFTLDKESGILKTARQLDRETHSKFILKAHVQDKDHPGWECSSEIELTVLDINDNAPEFSLKTYSVALPEDVEIGTLVTKIHATDKDVGINRKLKYSFIDSFNGHFKIAHDSGIVTLAKPLDRESKAMYNLSVKATDLGSPPLSSSAYLIVNVQDINDNPPEFNSKHYFGNVEESSPIGHEILKVHATSKDTGINAEITYSIIGGNEHKKFAIHNKTGALTLAEMLDYERAKDYFLTIQAVDGGTPPLSTLATLNISVSDSNDNAPIFSQNSYTARIREDAQLGDKILQVRASDLDSGDNGRIMYRIERGDRQGQFFIEPDTGYISVAAGLDREMMSNYVLEVEARDYGLPPLSSFVLVNIEISDANDNPPVFTENNYTAVVQEDKPIGHTLLKFEITDADTIPNAAPYTFDFRSGNEHGAFRIEQDGILRTSAKFNHKVKDTYKVQVRVFDNGTPPLYSDAWVLIKVIEESQYPPMITPLEISINSFRDEFPGGKIGRVFATDQDQYDILTYALVPTAGVLYDPASLFNISKEDGTLFALPRLDVGDYRVNVTVSDGKFTSPVIVKINVELITEEMLSSAVVIRFNKVSPEEFILSNRKGFIRAIRNAVGSKLKDVVIISVQPVSDDVNQIRYKRGARHDLDVVFTVRKYNSLGNASGFISANDLRKAIIDHEPEIEEATKLKVDEVVKTKCQANFCVHGSCIDKIVLNTSLVDTIATDVTSFVSARHVIKPECDCKEGYGGDKCQHAVNECSKSPCPNYKVCVPDSSDQGYHCACPEGFAGPNCDKDIHRCNDETCYNPRNPVSFSGKSYAQYRIEKMLAKKNLEDQLNLSLKIRTVQPTGNIMYAAGRIDYNILEVVNGVIQYRFDLGSGEGLVSVSSIFAADGQWHEIKLDREGNSARLTVDGNHVAQGSAPGVNGVLNLQTADIYFGAEVRSHPSVLGFEDIQKGYVGCMDDIRLSKIPVPLQQTGASSVAVLKRFANVEFSCDAATVLIPMGVCGTQPCHNGGTCKDLGGGNFECICHSRFTGPFCKEDLDPCASSPCLYGGKCRAEIGGNYTCDCPTRMTGKRCDYGRFCLPNPCRNGGVCEESDDGPMCMCRGYMGPTCDIDVDECERQPCGNGATCINEPGSFRCICPETMTGASCGDPLYSNSITSKLRNVRWEYIMAGIGSIGFLLSLCIFLVTCRFCKKRRTNEHTNGKNNDTLKDNLVTNVPPEQYKRGSKMSNLEIIQRGECQQRPVSYTASSNNEHSYNAVLQYNNLYGSAGDELEKVPPEYRKLNRLNPNINCGNTSSDSESMHKQKWSEGMQLQTFADNKINNDLKRISPVPETGSNRSTIKSSGILPGRLMTMPSPYNNTPLVPPGFEDPPNVTQGAYHWDCYEFGHNTLPNITEVPGSEIPDSSSFHSQESNDSHLHHHHHHQHTTSLLPPNMGPVDPARDIETLNEDESEYVEDSECDQSEQPLSLGFPNDTASSIGVLDSGSEDYRFNTADSYLRHPNSYLPKYIPSETDGENVPLTGPGNSSQRQRQINGLDIGPHQIIESDDEDIPPYGFPSHGKRRNRRDGNDIDLMLGNGGENSSLLGHNIGSNSDISTHLCEIDDSEYEQEQQNKQQYQPPLKSSLNTSKNSTNSSSSSKSGKKSVKFNNNVQQTEKSIISCKKIKIESKLSFNLI</sequence>
<feature type="domain" description="Cadherin" evidence="20">
    <location>
        <begin position="698"/>
        <end position="804"/>
    </location>
</feature>
<dbReference type="InterPro" id="IPR000742">
    <property type="entry name" value="EGF"/>
</dbReference>
<dbReference type="FunFam" id="2.60.40.60:FF:000005">
    <property type="entry name" value="Protocadherin 9"/>
    <property type="match status" value="1"/>
</dbReference>
<dbReference type="FunFam" id="2.60.40.60:FF:000032">
    <property type="entry name" value="FAT atypical cadherin 1"/>
    <property type="match status" value="1"/>
</dbReference>
<feature type="domain" description="Cadherin" evidence="20">
    <location>
        <begin position="3490"/>
        <end position="3593"/>
    </location>
</feature>
<feature type="domain" description="Cadherin" evidence="20">
    <location>
        <begin position="1922"/>
        <end position="2026"/>
    </location>
</feature>
<feature type="domain" description="Cadherin" evidence="20">
    <location>
        <begin position="2125"/>
        <end position="2249"/>
    </location>
</feature>
<feature type="domain" description="Cadherin" evidence="20">
    <location>
        <begin position="108"/>
        <end position="230"/>
    </location>
</feature>
<dbReference type="GO" id="GO:0001736">
    <property type="term" value="P:establishment of planar polarity"/>
    <property type="evidence" value="ECO:0007669"/>
    <property type="project" value="UniProtKB-ARBA"/>
</dbReference>
<feature type="compositionally biased region" description="Polar residues" evidence="15">
    <location>
        <begin position="4761"/>
        <end position="4770"/>
    </location>
</feature>
<dbReference type="CDD" id="cd00110">
    <property type="entry name" value="LamG"/>
    <property type="match status" value="1"/>
</dbReference>
<feature type="domain" description="Cadherin" evidence="20">
    <location>
        <begin position="3386"/>
        <end position="3489"/>
    </location>
</feature>
<feature type="domain" description="Laminin G" evidence="18">
    <location>
        <begin position="4234"/>
        <end position="4418"/>
    </location>
</feature>
<dbReference type="InterPro" id="IPR001791">
    <property type="entry name" value="Laminin_G"/>
</dbReference>
<keyword evidence="9 16" id="KW-1133">Transmembrane helix</keyword>
<feature type="domain" description="Cadherin" evidence="20">
    <location>
        <begin position="2765"/>
        <end position="2866"/>
    </location>
</feature>
<dbReference type="GO" id="GO:0070161">
    <property type="term" value="C:anchoring junction"/>
    <property type="evidence" value="ECO:0007669"/>
    <property type="project" value="UniProtKB-ARBA"/>
</dbReference>
<feature type="compositionally biased region" description="Acidic residues" evidence="15">
    <location>
        <begin position="4873"/>
        <end position="4889"/>
    </location>
</feature>
<dbReference type="FunFam" id="2.60.40.60:FF:000116">
    <property type="entry name" value="Dachsous cadherin-related 2"/>
    <property type="match status" value="1"/>
</dbReference>
<evidence type="ECO:0000259" key="18">
    <source>
        <dbReference type="PROSITE" id="PS50025"/>
    </source>
</evidence>
<dbReference type="FunFam" id="2.10.25.10:FF:000508">
    <property type="entry name" value="Eyes shut homolog"/>
    <property type="match status" value="1"/>
</dbReference>
<dbReference type="OMA" id="VNENAHA"/>
<dbReference type="FunFam" id="2.60.40.60:FF:000021">
    <property type="entry name" value="FAT atypical cadherin 1"/>
    <property type="match status" value="2"/>
</dbReference>